<proteinExistence type="predicted"/>
<dbReference type="InterPro" id="IPR040609">
    <property type="entry name" value="Rnl2_C"/>
</dbReference>
<feature type="domain" description="RNA ligase" evidence="1">
    <location>
        <begin position="60"/>
        <end position="251"/>
    </location>
</feature>
<dbReference type="Proteomes" id="UP000321863">
    <property type="component" value="Unassembled WGS sequence"/>
</dbReference>
<dbReference type="Gene3D" id="3.30.470.30">
    <property type="entry name" value="DNA ligase/mRNA capping enzyme"/>
    <property type="match status" value="1"/>
</dbReference>
<sequence>MCSKNRHNRENLKSNVTYVSKTLGLKKTKKMIFKTYNSIENAYQARVIEQITMQGFGDEVFIVQEKVHGANFSFFTDGKEIKIAKRTAFIEKEEKFFNARQVLELYKGKVIEAFGKVKSLYPEVEMVVIYGELFGGYKHKAVDPVKDAIKVQKGIEYAPHNEFYAFDIKLNGTTYLDTEVINRIFEETGFFYAKTLFQGTLEEALDFPNAFNSRIPDWLGLPQLEDNRCEGTIIKTLKTRYFGNGARVILKNKNKKWIEKSKVVRKQEKTVQKEIRFGEGSQRIWEELEQYVTVNRLNNVISKIGEFEPKMAGKVTGLFAQDILEDFGKDFPEAFGSIEKEEQKRINKKLNAIVIDMVKAELSVLNNH</sequence>
<reference evidence="3 4" key="1">
    <citation type="submission" date="2019-07" db="EMBL/GenBank/DDBJ databases">
        <title>Whole genome shotgun sequence of Chryseobacterium hagamense NBRC 105253.</title>
        <authorList>
            <person name="Hosoyama A."/>
            <person name="Uohara A."/>
            <person name="Ohji S."/>
            <person name="Ichikawa N."/>
        </authorList>
    </citation>
    <scope>NUCLEOTIDE SEQUENCE [LARGE SCALE GENOMIC DNA]</scope>
    <source>
        <strain evidence="3 4">NBRC 105253</strain>
    </source>
</reference>
<dbReference type="Gene3D" id="1.10.10.1810">
    <property type="entry name" value="RNA ligase"/>
    <property type="match status" value="1"/>
</dbReference>
<evidence type="ECO:0000313" key="4">
    <source>
        <dbReference type="Proteomes" id="UP000321863"/>
    </source>
</evidence>
<evidence type="ECO:0000259" key="2">
    <source>
        <dbReference type="Pfam" id="PF18043"/>
    </source>
</evidence>
<evidence type="ECO:0000259" key="1">
    <source>
        <dbReference type="Pfam" id="PF09414"/>
    </source>
</evidence>
<keyword evidence="4" id="KW-1185">Reference proteome</keyword>
<gene>
    <name evidence="3" type="ORF">CHA01nite_27350</name>
</gene>
<dbReference type="Pfam" id="PF09414">
    <property type="entry name" value="RNA_ligase"/>
    <property type="match status" value="1"/>
</dbReference>
<evidence type="ECO:0000313" key="3">
    <source>
        <dbReference type="EMBL" id="GEN76995.1"/>
    </source>
</evidence>
<name>A0A511YP70_9FLAO</name>
<dbReference type="SUPFAM" id="SSF56091">
    <property type="entry name" value="DNA ligase/mRNA capping enzyme, catalytic domain"/>
    <property type="match status" value="1"/>
</dbReference>
<dbReference type="InterPro" id="IPR041948">
    <property type="entry name" value="Rnl1/2_C_sf"/>
</dbReference>
<organism evidence="3 4">
    <name type="scientific">Chryseobacterium hagamense</name>
    <dbReference type="NCBI Taxonomy" id="395935"/>
    <lineage>
        <taxon>Bacteria</taxon>
        <taxon>Pseudomonadati</taxon>
        <taxon>Bacteroidota</taxon>
        <taxon>Flavobacteriia</taxon>
        <taxon>Flavobacteriales</taxon>
        <taxon>Weeksellaceae</taxon>
        <taxon>Chryseobacterium group</taxon>
        <taxon>Chryseobacterium</taxon>
    </lineage>
</organism>
<dbReference type="Pfam" id="PF18043">
    <property type="entry name" value="T4_Rnl2_C"/>
    <property type="match status" value="1"/>
</dbReference>
<accession>A0A511YP70</accession>
<dbReference type="OrthoDB" id="1060685at2"/>
<dbReference type="Gene3D" id="3.30.1490.70">
    <property type="match status" value="1"/>
</dbReference>
<evidence type="ECO:0008006" key="5">
    <source>
        <dbReference type="Google" id="ProtNLM"/>
    </source>
</evidence>
<dbReference type="InterPro" id="IPR021122">
    <property type="entry name" value="RNA_ligase_dom_REL/Rnl2"/>
</dbReference>
<comment type="caution">
    <text evidence="3">The sequence shown here is derived from an EMBL/GenBank/DDBJ whole genome shotgun (WGS) entry which is preliminary data.</text>
</comment>
<dbReference type="EMBL" id="BJYJ01000016">
    <property type="protein sequence ID" value="GEN76995.1"/>
    <property type="molecule type" value="Genomic_DNA"/>
</dbReference>
<feature type="domain" description="RNA ligase 2 C-terminal" evidence="2">
    <location>
        <begin position="281"/>
        <end position="353"/>
    </location>
</feature>
<protein>
    <recommendedName>
        <fullName evidence="5">RNA ligase (ATP)</fullName>
    </recommendedName>
</protein>
<dbReference type="AlphaFoldDB" id="A0A511YP70"/>